<evidence type="ECO:0000256" key="4">
    <source>
        <dbReference type="ARBA" id="ARBA00022692"/>
    </source>
</evidence>
<feature type="transmembrane region" description="Helical" evidence="7">
    <location>
        <begin position="127"/>
        <end position="144"/>
    </location>
</feature>
<dbReference type="OrthoDB" id="2160638at2759"/>
<evidence type="ECO:0000256" key="5">
    <source>
        <dbReference type="ARBA" id="ARBA00022989"/>
    </source>
</evidence>
<feature type="transmembrane region" description="Helical" evidence="7">
    <location>
        <begin position="165"/>
        <end position="186"/>
    </location>
</feature>
<feature type="transmembrane region" description="Helical" evidence="7">
    <location>
        <begin position="272"/>
        <end position="297"/>
    </location>
</feature>
<feature type="transmembrane region" description="Helical" evidence="7">
    <location>
        <begin position="471"/>
        <end position="487"/>
    </location>
</feature>
<comment type="similarity">
    <text evidence="2">Belongs to the chromate ion transporter (CHR) (TC 2.A.51) family.</text>
</comment>
<protein>
    <recommendedName>
        <fullName evidence="10">Chromate transporter</fullName>
    </recommendedName>
</protein>
<dbReference type="Proteomes" id="UP000319731">
    <property type="component" value="Unassembled WGS sequence"/>
</dbReference>
<keyword evidence="3" id="KW-1003">Cell membrane</keyword>
<dbReference type="InterPro" id="IPR014047">
    <property type="entry name" value="Chr_Tranpt_l_chain"/>
</dbReference>
<evidence type="ECO:0008006" key="10">
    <source>
        <dbReference type="Google" id="ProtNLM"/>
    </source>
</evidence>
<keyword evidence="5 7" id="KW-1133">Transmembrane helix</keyword>
<feature type="transmembrane region" description="Helical" evidence="7">
    <location>
        <begin position="342"/>
        <end position="368"/>
    </location>
</feature>
<accession>A0A507C184</accession>
<feature type="transmembrane region" description="Helical" evidence="7">
    <location>
        <begin position="309"/>
        <end position="330"/>
    </location>
</feature>
<feature type="transmembrane region" description="Helical" evidence="7">
    <location>
        <begin position="87"/>
        <end position="107"/>
    </location>
</feature>
<dbReference type="EMBL" id="QEAO01000020">
    <property type="protein sequence ID" value="TPX33462.1"/>
    <property type="molecule type" value="Genomic_DNA"/>
</dbReference>
<proteinExistence type="inferred from homology"/>
<comment type="caution">
    <text evidence="8">The sequence shown here is derived from an EMBL/GenBank/DDBJ whole genome shotgun (WGS) entry which is preliminary data.</text>
</comment>
<dbReference type="GeneID" id="42004904"/>
<dbReference type="Pfam" id="PF02417">
    <property type="entry name" value="Chromate_transp"/>
    <property type="match status" value="2"/>
</dbReference>
<gene>
    <name evidence="8" type="ORF">SmJEL517_g03679</name>
</gene>
<dbReference type="PANTHER" id="PTHR33567">
    <property type="entry name" value="CHROMATE ION TRANSPORTER (EUROFUNG)"/>
    <property type="match status" value="1"/>
</dbReference>
<keyword evidence="4 7" id="KW-0812">Transmembrane</keyword>
<evidence type="ECO:0000256" key="7">
    <source>
        <dbReference type="SAM" id="Phobius"/>
    </source>
</evidence>
<evidence type="ECO:0000256" key="6">
    <source>
        <dbReference type="ARBA" id="ARBA00023136"/>
    </source>
</evidence>
<keyword evidence="6 7" id="KW-0472">Membrane</keyword>
<dbReference type="PIRSF" id="PIRSF004810">
    <property type="entry name" value="ChrA"/>
    <property type="match status" value="1"/>
</dbReference>
<evidence type="ECO:0000313" key="9">
    <source>
        <dbReference type="Proteomes" id="UP000319731"/>
    </source>
</evidence>
<sequence>MEMNTTKRPLGERLWEITYSYFPLSFTTFGGPSANIAIIFRMFVTERHWLTEEIFAELFSIAQALPGPPSTQLAFALAMIREGVIPAIWSFFVWSGPGAIVMLAVALGVSLGGTSSIPDAVIGLENGLVSSAIGLTALAAFQLGKKFSTDTTARVQILISGGLAIAYYSNAWLFPCLIIFGGIVTYTQSLLEPKWKQYQEALRRKRIPTVITDPKKNDDSESIVSRDVDVVVGVAVTDVTDSINEESMADATERLVDEEFAVKFEPNMQFTYSWGVGLLLLGVWVLFLVLAIVFRYATNIQTLNLLGTFYFTGSIIFGGGPVVIPLLQSYVVSPGWLTDREYLIGLAVINALPGPLFNFSAYCGALALRSTVGTSIGGGMLAYVGICAPGLILMSALLPIWRRLRSLQTLQILFKGMNSSAVGLVFAAVYLLWNKAISGRSKGTAVGSYPIYTILVAFAFVAAGYTKIPPPILIIIGGAVGVMDWAVNANDFVTT</sequence>
<feature type="transmembrane region" description="Helical" evidence="7">
    <location>
        <begin position="412"/>
        <end position="433"/>
    </location>
</feature>
<dbReference type="GO" id="GO:0005886">
    <property type="term" value="C:plasma membrane"/>
    <property type="evidence" value="ECO:0007669"/>
    <property type="project" value="UniProtKB-SubCell"/>
</dbReference>
<evidence type="ECO:0000256" key="3">
    <source>
        <dbReference type="ARBA" id="ARBA00022475"/>
    </source>
</evidence>
<dbReference type="InterPro" id="IPR003370">
    <property type="entry name" value="Chromate_transpt"/>
</dbReference>
<evidence type="ECO:0000313" key="8">
    <source>
        <dbReference type="EMBL" id="TPX33462.1"/>
    </source>
</evidence>
<dbReference type="STRING" id="1806994.A0A507C184"/>
<name>A0A507C184_9FUNG</name>
<comment type="subcellular location">
    <subcellularLocation>
        <location evidence="1">Cell membrane</location>
        <topology evidence="1">Multi-pass membrane protein</topology>
    </subcellularLocation>
</comment>
<dbReference type="RefSeq" id="XP_031024437.1">
    <property type="nucleotide sequence ID" value="XM_031169607.1"/>
</dbReference>
<keyword evidence="9" id="KW-1185">Reference proteome</keyword>
<dbReference type="PANTHER" id="PTHR33567:SF3">
    <property type="entry name" value="CHROMATE ION TRANSPORTER (EUROFUNG)"/>
    <property type="match status" value="1"/>
</dbReference>
<feature type="transmembrane region" description="Helical" evidence="7">
    <location>
        <begin position="20"/>
        <end position="40"/>
    </location>
</feature>
<feature type="transmembrane region" description="Helical" evidence="7">
    <location>
        <begin position="380"/>
        <end position="400"/>
    </location>
</feature>
<organism evidence="8 9">
    <name type="scientific">Synchytrium microbalum</name>
    <dbReference type="NCBI Taxonomy" id="1806994"/>
    <lineage>
        <taxon>Eukaryota</taxon>
        <taxon>Fungi</taxon>
        <taxon>Fungi incertae sedis</taxon>
        <taxon>Chytridiomycota</taxon>
        <taxon>Chytridiomycota incertae sedis</taxon>
        <taxon>Chytridiomycetes</taxon>
        <taxon>Synchytriales</taxon>
        <taxon>Synchytriaceae</taxon>
        <taxon>Synchytrium</taxon>
    </lineage>
</organism>
<evidence type="ECO:0000256" key="2">
    <source>
        <dbReference type="ARBA" id="ARBA00005262"/>
    </source>
</evidence>
<dbReference type="GO" id="GO:0015109">
    <property type="term" value="F:chromate transmembrane transporter activity"/>
    <property type="evidence" value="ECO:0007669"/>
    <property type="project" value="InterPro"/>
</dbReference>
<dbReference type="AlphaFoldDB" id="A0A507C184"/>
<evidence type="ECO:0000256" key="1">
    <source>
        <dbReference type="ARBA" id="ARBA00004651"/>
    </source>
</evidence>
<reference evidence="8 9" key="1">
    <citation type="journal article" date="2019" name="Sci. Rep.">
        <title>Comparative genomics of chytrid fungi reveal insights into the obligate biotrophic and pathogenic lifestyle of Synchytrium endobioticum.</title>
        <authorList>
            <person name="van de Vossenberg B.T.L.H."/>
            <person name="Warris S."/>
            <person name="Nguyen H.D.T."/>
            <person name="van Gent-Pelzer M.P.E."/>
            <person name="Joly D.L."/>
            <person name="van de Geest H.C."/>
            <person name="Bonants P.J.M."/>
            <person name="Smith D.S."/>
            <person name="Levesque C.A."/>
            <person name="van der Lee T.A.J."/>
        </authorList>
    </citation>
    <scope>NUCLEOTIDE SEQUENCE [LARGE SCALE GENOMIC DNA]</scope>
    <source>
        <strain evidence="8 9">JEL517</strain>
    </source>
</reference>
<feature type="transmembrane region" description="Helical" evidence="7">
    <location>
        <begin position="445"/>
        <end position="465"/>
    </location>
</feature>